<dbReference type="WBParaSite" id="nRc.2.0.1.t44327-RA">
    <property type="protein sequence ID" value="nRc.2.0.1.t44327-RA"/>
    <property type="gene ID" value="nRc.2.0.1.g44327"/>
</dbReference>
<keyword evidence="1" id="KW-1185">Reference proteome</keyword>
<dbReference type="Proteomes" id="UP000887565">
    <property type="component" value="Unplaced"/>
</dbReference>
<reference evidence="2" key="1">
    <citation type="submission" date="2022-11" db="UniProtKB">
        <authorList>
            <consortium name="WormBaseParasite"/>
        </authorList>
    </citation>
    <scope>IDENTIFICATION</scope>
</reference>
<dbReference type="AlphaFoldDB" id="A0A915KZR9"/>
<protein>
    <submittedName>
        <fullName evidence="2">Uncharacterized protein</fullName>
    </submittedName>
</protein>
<evidence type="ECO:0000313" key="2">
    <source>
        <dbReference type="WBParaSite" id="nRc.2.0.1.t44327-RA"/>
    </source>
</evidence>
<sequence length="86" mass="10184">MPRWSRREEYTCLVCWDNKNILFDENSLAFGTGSPIATNPRLFQDPRTMNIIIWCFWIISKRNHSTDKGVNNSSKEHVISLKFFME</sequence>
<name>A0A915KZR9_ROMCU</name>
<proteinExistence type="predicted"/>
<evidence type="ECO:0000313" key="1">
    <source>
        <dbReference type="Proteomes" id="UP000887565"/>
    </source>
</evidence>
<organism evidence="1 2">
    <name type="scientific">Romanomermis culicivorax</name>
    <name type="common">Nematode worm</name>
    <dbReference type="NCBI Taxonomy" id="13658"/>
    <lineage>
        <taxon>Eukaryota</taxon>
        <taxon>Metazoa</taxon>
        <taxon>Ecdysozoa</taxon>
        <taxon>Nematoda</taxon>
        <taxon>Enoplea</taxon>
        <taxon>Dorylaimia</taxon>
        <taxon>Mermithida</taxon>
        <taxon>Mermithoidea</taxon>
        <taxon>Mermithidae</taxon>
        <taxon>Romanomermis</taxon>
    </lineage>
</organism>
<accession>A0A915KZR9</accession>